<reference evidence="9 11" key="1">
    <citation type="submission" date="2017-11" db="EMBL/GenBank/DDBJ databases">
        <title>The genome of Rhizophagus clarus HR1 reveals common genetic basis of auxotrophy among arbuscular mycorrhizal fungi.</title>
        <authorList>
            <person name="Kobayashi Y."/>
        </authorList>
    </citation>
    <scope>NUCLEOTIDE SEQUENCE [LARGE SCALE GENOMIC DNA]</scope>
    <source>
        <strain evidence="9 11">HR1</strain>
    </source>
</reference>
<dbReference type="Proteomes" id="UP000615446">
    <property type="component" value="Unassembled WGS sequence"/>
</dbReference>
<dbReference type="Proteomes" id="UP000247702">
    <property type="component" value="Unassembled WGS sequence"/>
</dbReference>
<keyword evidence="11" id="KW-1185">Reference proteome</keyword>
<dbReference type="AlphaFoldDB" id="A0A2Z6QGA9"/>
<evidence type="ECO:0000256" key="1">
    <source>
        <dbReference type="ARBA" id="ARBA00004651"/>
    </source>
</evidence>
<keyword evidence="7 8" id="KW-0472">Membrane</keyword>
<keyword evidence="5 8" id="KW-1133">Transmembrane helix</keyword>
<dbReference type="Pfam" id="PF25539">
    <property type="entry name" value="Bestrophin_2"/>
    <property type="match status" value="1"/>
</dbReference>
<dbReference type="OrthoDB" id="1368at2759"/>
<dbReference type="EMBL" id="BEXD01000657">
    <property type="protein sequence ID" value="GBB89200.1"/>
    <property type="molecule type" value="Genomic_DNA"/>
</dbReference>
<reference evidence="10" key="2">
    <citation type="submission" date="2019-10" db="EMBL/GenBank/DDBJ databases">
        <title>Conservation and host-specific expression of non-tandemly repeated heterogenous ribosome RNA gene in arbuscular mycorrhizal fungi.</title>
        <authorList>
            <person name="Maeda T."/>
            <person name="Kobayashi Y."/>
            <person name="Nakagawa T."/>
            <person name="Ezawa T."/>
            <person name="Yamaguchi K."/>
            <person name="Bino T."/>
            <person name="Nishimoto Y."/>
            <person name="Shigenobu S."/>
            <person name="Kawaguchi M."/>
        </authorList>
    </citation>
    <scope>NUCLEOTIDE SEQUENCE</scope>
    <source>
        <strain evidence="10">HR1</strain>
    </source>
</reference>
<dbReference type="InterPro" id="IPR044669">
    <property type="entry name" value="YneE/VCCN1/2-like"/>
</dbReference>
<comment type="subcellular location">
    <subcellularLocation>
        <location evidence="1">Cell membrane</location>
        <topology evidence="1">Multi-pass membrane protein</topology>
    </subcellularLocation>
</comment>
<evidence type="ECO:0000313" key="9">
    <source>
        <dbReference type="EMBL" id="GBB89200.1"/>
    </source>
</evidence>
<feature type="transmembrane region" description="Helical" evidence="8">
    <location>
        <begin position="308"/>
        <end position="324"/>
    </location>
</feature>
<keyword evidence="2" id="KW-0813">Transport</keyword>
<evidence type="ECO:0000256" key="8">
    <source>
        <dbReference type="SAM" id="Phobius"/>
    </source>
</evidence>
<feature type="transmembrane region" description="Helical" evidence="8">
    <location>
        <begin position="30"/>
        <end position="51"/>
    </location>
</feature>
<comment type="caution">
    <text evidence="9">The sequence shown here is derived from an EMBL/GenBank/DDBJ whole genome shotgun (WGS) entry which is preliminary data.</text>
</comment>
<evidence type="ECO:0000313" key="11">
    <source>
        <dbReference type="Proteomes" id="UP000247702"/>
    </source>
</evidence>
<evidence type="ECO:0000256" key="7">
    <source>
        <dbReference type="ARBA" id="ARBA00023136"/>
    </source>
</evidence>
<dbReference type="GO" id="GO:0005254">
    <property type="term" value="F:chloride channel activity"/>
    <property type="evidence" value="ECO:0007669"/>
    <property type="project" value="InterPro"/>
</dbReference>
<keyword evidence="6" id="KW-0406">Ion transport</keyword>
<evidence type="ECO:0000256" key="5">
    <source>
        <dbReference type="ARBA" id="ARBA00022989"/>
    </source>
</evidence>
<evidence type="ECO:0000256" key="6">
    <source>
        <dbReference type="ARBA" id="ARBA00023065"/>
    </source>
</evidence>
<keyword evidence="4 8" id="KW-0812">Transmembrane</keyword>
<name>A0A2Z6QGA9_9GLOM</name>
<dbReference type="PANTHER" id="PTHR33281">
    <property type="entry name" value="UPF0187 PROTEIN YNEE"/>
    <property type="match status" value="1"/>
</dbReference>
<organism evidence="9 11">
    <name type="scientific">Rhizophagus clarus</name>
    <dbReference type="NCBI Taxonomy" id="94130"/>
    <lineage>
        <taxon>Eukaryota</taxon>
        <taxon>Fungi</taxon>
        <taxon>Fungi incertae sedis</taxon>
        <taxon>Mucoromycota</taxon>
        <taxon>Glomeromycotina</taxon>
        <taxon>Glomeromycetes</taxon>
        <taxon>Glomerales</taxon>
        <taxon>Glomeraceae</taxon>
        <taxon>Rhizophagus</taxon>
    </lineage>
</organism>
<proteinExistence type="predicted"/>
<dbReference type="GO" id="GO:0005886">
    <property type="term" value="C:plasma membrane"/>
    <property type="evidence" value="ECO:0007669"/>
    <property type="project" value="UniProtKB-SubCell"/>
</dbReference>
<evidence type="ECO:0000256" key="4">
    <source>
        <dbReference type="ARBA" id="ARBA00022692"/>
    </source>
</evidence>
<evidence type="ECO:0000256" key="3">
    <source>
        <dbReference type="ARBA" id="ARBA00022475"/>
    </source>
</evidence>
<feature type="transmembrane region" description="Helical" evidence="8">
    <location>
        <begin position="63"/>
        <end position="83"/>
    </location>
</feature>
<dbReference type="STRING" id="94130.A0A2Z6QGA9"/>
<accession>A0A2Z6QGA9</accession>
<protein>
    <submittedName>
        <fullName evidence="10">Bestrophin, RFP-TM, chloride channel-domain-containing protein</fullName>
    </submittedName>
</protein>
<dbReference type="EMBL" id="BLAL01000165">
    <property type="protein sequence ID" value="GES87216.1"/>
    <property type="molecule type" value="Genomic_DNA"/>
</dbReference>
<dbReference type="PANTHER" id="PTHR33281:SF19">
    <property type="entry name" value="VOLTAGE-DEPENDENT ANION CHANNEL-FORMING PROTEIN YNEE"/>
    <property type="match status" value="1"/>
</dbReference>
<keyword evidence="3" id="KW-1003">Cell membrane</keyword>
<sequence length="436" mass="50020">MESEKIKKRLIYNPYVPEFIRWKGSVIPHVIVQTILVTVIAAIVVILFELTDIKLSVSKAPPATISNIFTQIIGIVVGLLLTYRTNTAYDRYWEGRKLWSTMVVQIRNFTRYMWIGVREDGRKKNDKQYEQAKPEIVIEKRTALNLLLGFSVAVKHYLREEPGYKYNDLENLISSIRTNLPGFTSSTMKDENNNNHEQKSARHNKLFRRKLKPHERNKEDRHYFEQNLPLDITLYLSSYVDTQFNKGTIDVPLTNQLLASLNGLCDCLSQFERILRSPIPLAYSIHLSQTVWIYCLSLPFFLVSGSHWSTIIVVFFVAFILFGLEHIGAEIENPFGYDENDLDLDEFCTHLKRELDTIAAHAPPTIQDWIYAPENFPFEDKNVSALDVNNLDVDEVRSLLSVGSNPENGKSSLDIQEVVGETSEEKTNSVTVDVGK</sequence>
<evidence type="ECO:0000256" key="2">
    <source>
        <dbReference type="ARBA" id="ARBA00022448"/>
    </source>
</evidence>
<evidence type="ECO:0000313" key="10">
    <source>
        <dbReference type="EMBL" id="GES87216.1"/>
    </source>
</evidence>
<gene>
    <name evidence="10" type="ORF">RCL2_001422500</name>
    <name evidence="9" type="ORF">RclHR1_01590005</name>
</gene>